<gene>
    <name evidence="2" type="ORF">KB893_013970</name>
    <name evidence="1" type="ORF">KB893_02125</name>
</gene>
<accession>A0A8J8AWA1</accession>
<sequence length="92" mass="10064">MSIHSDNPEHGFQFPGTFEVSAMGSSEAELHSEVTGAIEALGLQVLHETLRIKPSSKGTYVSVTVSFVARSRADYDAVHEALRAHPEIKWTL</sequence>
<keyword evidence="3" id="KW-1185">Reference proteome</keyword>
<dbReference type="AlphaFoldDB" id="A0A8J8AWA1"/>
<comment type="caution">
    <text evidence="1">The sequence shown here is derived from an EMBL/GenBank/DDBJ whole genome shotgun (WGS) entry which is preliminary data.</text>
</comment>
<dbReference type="Pfam" id="PF04359">
    <property type="entry name" value="DUF493"/>
    <property type="match status" value="1"/>
</dbReference>
<proteinExistence type="predicted"/>
<reference evidence="1" key="2">
    <citation type="submission" date="2021-04" db="EMBL/GenBank/DDBJ databases">
        <authorList>
            <person name="Karlyshev A.V."/>
        </authorList>
    </citation>
    <scope>NUCLEOTIDE SEQUENCE</scope>
    <source>
        <strain evidence="1">LMG 29479</strain>
    </source>
</reference>
<dbReference type="InterPro" id="IPR027471">
    <property type="entry name" value="YbeD-like_sf"/>
</dbReference>
<dbReference type="SUPFAM" id="SSF117991">
    <property type="entry name" value="YbeD/HP0495-like"/>
    <property type="match status" value="1"/>
</dbReference>
<evidence type="ECO:0000313" key="1">
    <source>
        <dbReference type="EMBL" id="MBR0561321.1"/>
    </source>
</evidence>
<dbReference type="EMBL" id="JAGQFT010000007">
    <property type="protein sequence ID" value="MBR0561321.1"/>
    <property type="molecule type" value="Genomic_DNA"/>
</dbReference>
<dbReference type="RefSeq" id="WP_211925285.1">
    <property type="nucleotide sequence ID" value="NZ_JAGQFT020000009.1"/>
</dbReference>
<reference evidence="2 3" key="1">
    <citation type="journal article" date="2021" name="Microbiol. Resour. Announc.">
        <title>Draft Genome Sequence of Coralloluteibacterium stylophorae LMG 29479T.</title>
        <authorList>
            <person name="Karlyshev A.V."/>
            <person name="Kudryashova E.B."/>
            <person name="Ariskina E.V."/>
            <person name="Conroy A.P."/>
            <person name="Abidueva E.Y."/>
        </authorList>
    </citation>
    <scope>NUCLEOTIDE SEQUENCE [LARGE SCALE GENOMIC DNA]</scope>
    <source>
        <strain evidence="2 3">LMG 29479</strain>
    </source>
</reference>
<dbReference type="EMBL" id="JAGQFT020000009">
    <property type="protein sequence ID" value="MBS7458242.1"/>
    <property type="molecule type" value="Genomic_DNA"/>
</dbReference>
<organism evidence="1">
    <name type="scientific">Coralloluteibacterium stylophorae</name>
    <dbReference type="NCBI Taxonomy" id="1776034"/>
    <lineage>
        <taxon>Bacteria</taxon>
        <taxon>Pseudomonadati</taxon>
        <taxon>Pseudomonadota</taxon>
        <taxon>Gammaproteobacteria</taxon>
        <taxon>Lysobacterales</taxon>
        <taxon>Lysobacteraceae</taxon>
        <taxon>Coralloluteibacterium</taxon>
    </lineage>
</organism>
<dbReference type="InterPro" id="IPR007454">
    <property type="entry name" value="UPF0250_YbeD-like"/>
</dbReference>
<evidence type="ECO:0000313" key="3">
    <source>
        <dbReference type="Proteomes" id="UP000675747"/>
    </source>
</evidence>
<name>A0A8J8AWA1_9GAMM</name>
<evidence type="ECO:0000313" key="2">
    <source>
        <dbReference type="EMBL" id="MBS7458242.1"/>
    </source>
</evidence>
<dbReference type="Proteomes" id="UP000675747">
    <property type="component" value="Unassembled WGS sequence"/>
</dbReference>
<protein>
    <submittedName>
        <fullName evidence="1">DUF493 family protein</fullName>
    </submittedName>
</protein>
<dbReference type="Gene3D" id="3.30.70.260">
    <property type="match status" value="1"/>
</dbReference>